<evidence type="ECO:0000256" key="3">
    <source>
        <dbReference type="ARBA" id="ARBA00022448"/>
    </source>
</evidence>
<dbReference type="OMA" id="DFHALWC"/>
<proteinExistence type="inferred from homology"/>
<dbReference type="NCBIfam" id="TIGR01068">
    <property type="entry name" value="thioredoxin"/>
    <property type="match status" value="1"/>
</dbReference>
<accession>A0A2Z5Y2U7</accession>
<dbReference type="InterPro" id="IPR013766">
    <property type="entry name" value="Thioredoxin_domain"/>
</dbReference>
<feature type="site" description="Deprotonates C-terminal active site Cys" evidence="9">
    <location>
        <position position="24"/>
    </location>
</feature>
<dbReference type="PROSITE" id="PS00194">
    <property type="entry name" value="THIOREDOXIN_1"/>
    <property type="match status" value="1"/>
</dbReference>
<dbReference type="PANTHER" id="PTHR45663:SF11">
    <property type="entry name" value="GEO12009P1"/>
    <property type="match status" value="1"/>
</dbReference>
<evidence type="ECO:0000256" key="8">
    <source>
        <dbReference type="PIRNR" id="PIRNR000077"/>
    </source>
</evidence>
<feature type="disulfide bond" description="Redox-active" evidence="10">
    <location>
        <begin position="30"/>
        <end position="33"/>
    </location>
</feature>
<organism evidence="12 13">
    <name type="scientific">Melissococcus plutonius</name>
    <dbReference type="NCBI Taxonomy" id="33970"/>
    <lineage>
        <taxon>Bacteria</taxon>
        <taxon>Bacillati</taxon>
        <taxon>Bacillota</taxon>
        <taxon>Bacilli</taxon>
        <taxon>Lactobacillales</taxon>
        <taxon>Enterococcaceae</taxon>
        <taxon>Melissococcus</taxon>
    </lineage>
</organism>
<evidence type="ECO:0000256" key="2">
    <source>
        <dbReference type="ARBA" id="ARBA00020570"/>
    </source>
</evidence>
<feature type="site" description="Contributes to redox potential value" evidence="9">
    <location>
        <position position="32"/>
    </location>
</feature>
<dbReference type="PANTHER" id="PTHR45663">
    <property type="entry name" value="GEO12009P1"/>
    <property type="match status" value="1"/>
</dbReference>
<keyword evidence="5 10" id="KW-1015">Disulfide bond</keyword>
<evidence type="ECO:0000256" key="1">
    <source>
        <dbReference type="ARBA" id="ARBA00008987"/>
    </source>
</evidence>
<sequence>MAETMAVTDREFETATNSGLVLIDFWATWCGPCRMQGPILDQLAAEYDESELKVMKMDVDENTEIPATLGVLSIPTLLLKKDGEIVEKLIGVHTKEQLKAVIDQYL</sequence>
<dbReference type="GO" id="GO:0005829">
    <property type="term" value="C:cytosol"/>
    <property type="evidence" value="ECO:0007669"/>
    <property type="project" value="TreeGrafter"/>
</dbReference>
<name>A0A2Z5Y2U7_9ENTE</name>
<dbReference type="GO" id="GO:0045454">
    <property type="term" value="P:cell redox homeostasis"/>
    <property type="evidence" value="ECO:0007669"/>
    <property type="project" value="TreeGrafter"/>
</dbReference>
<evidence type="ECO:0000256" key="10">
    <source>
        <dbReference type="PIRSR" id="PIRSR000077-4"/>
    </source>
</evidence>
<reference evidence="12 13" key="1">
    <citation type="submission" date="2018-01" db="EMBL/GenBank/DDBJ databases">
        <title>Whole genome sequence of Melissococcus plutonius DAT561.</title>
        <authorList>
            <person name="Okumura K."/>
            <person name="Takamatsu D."/>
            <person name="Okura M."/>
        </authorList>
    </citation>
    <scope>NUCLEOTIDE SEQUENCE [LARGE SCALE GENOMIC DNA]</scope>
    <source>
        <strain evidence="12 13">DAT561</strain>
    </source>
</reference>
<dbReference type="PIRSF" id="PIRSF000077">
    <property type="entry name" value="Thioredoxin"/>
    <property type="match status" value="1"/>
</dbReference>
<dbReference type="GO" id="GO:0015035">
    <property type="term" value="F:protein-disulfide reductase activity"/>
    <property type="evidence" value="ECO:0007669"/>
    <property type="project" value="UniProtKB-UniRule"/>
</dbReference>
<evidence type="ECO:0000256" key="5">
    <source>
        <dbReference type="ARBA" id="ARBA00023157"/>
    </source>
</evidence>
<feature type="domain" description="Thioredoxin" evidence="11">
    <location>
        <begin position="1"/>
        <end position="106"/>
    </location>
</feature>
<gene>
    <name evidence="12" type="ORF">DAT561_0956</name>
</gene>
<evidence type="ECO:0000256" key="7">
    <source>
        <dbReference type="NCBIfam" id="TIGR01068"/>
    </source>
</evidence>
<evidence type="ECO:0000256" key="4">
    <source>
        <dbReference type="ARBA" id="ARBA00022982"/>
    </source>
</evidence>
<dbReference type="PROSITE" id="PS51352">
    <property type="entry name" value="THIOREDOXIN_2"/>
    <property type="match status" value="1"/>
</dbReference>
<feature type="active site" description="Nucleophile" evidence="9">
    <location>
        <position position="30"/>
    </location>
</feature>
<dbReference type="SUPFAM" id="SSF52833">
    <property type="entry name" value="Thioredoxin-like"/>
    <property type="match status" value="1"/>
</dbReference>
<dbReference type="InterPro" id="IPR017937">
    <property type="entry name" value="Thioredoxin_CS"/>
</dbReference>
<dbReference type="Gene3D" id="3.40.30.10">
    <property type="entry name" value="Glutaredoxin"/>
    <property type="match status" value="1"/>
</dbReference>
<dbReference type="InterPro" id="IPR036249">
    <property type="entry name" value="Thioredoxin-like_sf"/>
</dbReference>
<keyword evidence="4" id="KW-0249">Electron transport</keyword>
<feature type="site" description="Contributes to redox potential value" evidence="9">
    <location>
        <position position="31"/>
    </location>
</feature>
<dbReference type="Proteomes" id="UP000269226">
    <property type="component" value="Chromosome"/>
</dbReference>
<dbReference type="AlphaFoldDB" id="A0A2Z5Y2U7"/>
<dbReference type="InterPro" id="IPR005746">
    <property type="entry name" value="Thioredoxin"/>
</dbReference>
<comment type="similarity">
    <text evidence="1 8">Belongs to the thioredoxin family.</text>
</comment>
<dbReference type="FunFam" id="3.40.30.10:FF:000001">
    <property type="entry name" value="Thioredoxin"/>
    <property type="match status" value="1"/>
</dbReference>
<dbReference type="GeneID" id="57043507"/>
<dbReference type="EMBL" id="AP018492">
    <property type="protein sequence ID" value="BBC61068.1"/>
    <property type="molecule type" value="Genomic_DNA"/>
</dbReference>
<keyword evidence="6 10" id="KW-0676">Redox-active center</keyword>
<evidence type="ECO:0000256" key="9">
    <source>
        <dbReference type="PIRSR" id="PIRSR000077-1"/>
    </source>
</evidence>
<evidence type="ECO:0000259" key="11">
    <source>
        <dbReference type="PROSITE" id="PS51352"/>
    </source>
</evidence>
<dbReference type="RefSeq" id="WP_013773885.1">
    <property type="nucleotide sequence ID" value="NZ_AP018492.1"/>
</dbReference>
<keyword evidence="3" id="KW-0813">Transport</keyword>
<feature type="active site" description="Nucleophile" evidence="9">
    <location>
        <position position="33"/>
    </location>
</feature>
<evidence type="ECO:0000313" key="12">
    <source>
        <dbReference type="EMBL" id="BBC61068.1"/>
    </source>
</evidence>
<evidence type="ECO:0000313" key="13">
    <source>
        <dbReference type="Proteomes" id="UP000269226"/>
    </source>
</evidence>
<dbReference type="PRINTS" id="PR00421">
    <property type="entry name" value="THIOREDOXIN"/>
</dbReference>
<dbReference type="Pfam" id="PF00085">
    <property type="entry name" value="Thioredoxin"/>
    <property type="match status" value="1"/>
</dbReference>
<evidence type="ECO:0000256" key="6">
    <source>
        <dbReference type="ARBA" id="ARBA00023284"/>
    </source>
</evidence>
<protein>
    <recommendedName>
        <fullName evidence="2 7">Thioredoxin</fullName>
    </recommendedName>
</protein>
<dbReference type="CDD" id="cd02947">
    <property type="entry name" value="TRX_family"/>
    <property type="match status" value="1"/>
</dbReference>